<dbReference type="EMBL" id="MECQ01000002">
    <property type="protein sequence ID" value="ODV54227.1"/>
    <property type="molecule type" value="Genomic_DNA"/>
</dbReference>
<evidence type="ECO:0000313" key="3">
    <source>
        <dbReference type="Proteomes" id="UP000094784"/>
    </source>
</evidence>
<reference evidence="2 3" key="1">
    <citation type="submission" date="2016-09" db="EMBL/GenBank/DDBJ databases">
        <title>Draft genome sequence of the soil isolate, Lysinibacillus fusiformis M5, a potential hypoxanthine producer.</title>
        <authorList>
            <person name="Gallegos-Monterrosa R."/>
            <person name="Maroti G."/>
            <person name="Balint B."/>
            <person name="Kovacs A.T."/>
        </authorList>
    </citation>
    <scope>NUCLEOTIDE SEQUENCE [LARGE SCALE GENOMIC DNA]</scope>
    <source>
        <strain evidence="2 3">M5</strain>
    </source>
</reference>
<feature type="compositionally biased region" description="Polar residues" evidence="1">
    <location>
        <begin position="52"/>
        <end position="64"/>
    </location>
</feature>
<protein>
    <submittedName>
        <fullName evidence="2">NAD synthetase</fullName>
    </submittedName>
</protein>
<dbReference type="OrthoDB" id="2736484at2"/>
<evidence type="ECO:0000313" key="2">
    <source>
        <dbReference type="EMBL" id="ODV54227.1"/>
    </source>
</evidence>
<dbReference type="RefSeq" id="WP_069482747.1">
    <property type="nucleotide sequence ID" value="NZ_JACUVP010000001.1"/>
</dbReference>
<feature type="region of interest" description="Disordered" evidence="1">
    <location>
        <begin position="42"/>
        <end position="72"/>
    </location>
</feature>
<accession>A0A1E4R1A8</accession>
<comment type="caution">
    <text evidence="2">The sequence shown here is derived from an EMBL/GenBank/DDBJ whole genome shotgun (WGS) entry which is preliminary data.</text>
</comment>
<sequence length="106" mass="12414">MRTSRVNATTSSVFRQENQYLHAGDISHNFGQNPQNLFKNSLQRNKEKKRSSINAPNQQQQHQHTVPIHMDSTNDLQIRRELNETAVKLSRLSRQKKRLNSYRSSI</sequence>
<dbReference type="Proteomes" id="UP000094784">
    <property type="component" value="Unassembled WGS sequence"/>
</dbReference>
<gene>
    <name evidence="2" type="ORF">BG258_19425</name>
</gene>
<dbReference type="AlphaFoldDB" id="A0A1E4R1A8"/>
<name>A0A1E4R1A8_9BACI</name>
<proteinExistence type="predicted"/>
<evidence type="ECO:0000256" key="1">
    <source>
        <dbReference type="SAM" id="MobiDB-lite"/>
    </source>
</evidence>
<organism evidence="2 3">
    <name type="scientific">Lysinibacillus fusiformis</name>
    <dbReference type="NCBI Taxonomy" id="28031"/>
    <lineage>
        <taxon>Bacteria</taxon>
        <taxon>Bacillati</taxon>
        <taxon>Bacillota</taxon>
        <taxon>Bacilli</taxon>
        <taxon>Bacillales</taxon>
        <taxon>Bacillaceae</taxon>
        <taxon>Lysinibacillus</taxon>
    </lineage>
</organism>